<accession>E3LJU7</accession>
<name>E3LJU7_CAERE</name>
<dbReference type="Proteomes" id="UP000008281">
    <property type="component" value="Unassembled WGS sequence"/>
</dbReference>
<protein>
    <submittedName>
        <fullName evidence="1">Uncharacterized protein</fullName>
    </submittedName>
</protein>
<dbReference type="EMBL" id="DS268410">
    <property type="protein sequence ID" value="EFO99747.1"/>
    <property type="molecule type" value="Genomic_DNA"/>
</dbReference>
<evidence type="ECO:0000313" key="1">
    <source>
        <dbReference type="EMBL" id="EFO99747.1"/>
    </source>
</evidence>
<dbReference type="AlphaFoldDB" id="E3LJU7"/>
<sequence>MILSYTPEYILEFQSLQPATGGVEGHFQRRDDDSVTKKVTYATLTLQSIMSSINLFIQIICIVVSLYKRSTIKGPFFTLIFIFALTVTSRVIFHSVALAFNSHPNAILVYRMSRLSLYIDYWSSLFSATITFFLSLNRCLCFLSEKWNGRIFVGLRIFCLIIFCVIISVLGTFGIIITSEIVRKYYTNTGFIDTGSDTGYKDSINRFFNMFPVGSVVCYIILFFHLRNENKGRLNKSIFSKRGENKVFSHLIITAILYLILNIMYEVVVVFGNEFSLQLLTWLTVLTIFNYLPEMSLSLLFIFDTMHFGISNLKFPKKKVRKTTAIKSINTI</sequence>
<proteinExistence type="predicted"/>
<reference evidence="1" key="1">
    <citation type="submission" date="2007-07" db="EMBL/GenBank/DDBJ databases">
        <title>PCAP assembly of the Caenorhabditis remanei genome.</title>
        <authorList>
            <consortium name="The Caenorhabditis remanei Sequencing Consortium"/>
            <person name="Wilson R.K."/>
        </authorList>
    </citation>
    <scope>NUCLEOTIDE SEQUENCE [LARGE SCALE GENOMIC DNA]</scope>
    <source>
        <strain evidence="1">PB4641</strain>
    </source>
</reference>
<dbReference type="Gene3D" id="1.20.1070.10">
    <property type="entry name" value="Rhodopsin 7-helix transmembrane proteins"/>
    <property type="match status" value="1"/>
</dbReference>
<organism evidence="2">
    <name type="scientific">Caenorhabditis remanei</name>
    <name type="common">Caenorhabditis vulgaris</name>
    <dbReference type="NCBI Taxonomy" id="31234"/>
    <lineage>
        <taxon>Eukaryota</taxon>
        <taxon>Metazoa</taxon>
        <taxon>Ecdysozoa</taxon>
        <taxon>Nematoda</taxon>
        <taxon>Chromadorea</taxon>
        <taxon>Rhabditida</taxon>
        <taxon>Rhabditina</taxon>
        <taxon>Rhabditomorpha</taxon>
        <taxon>Rhabditoidea</taxon>
        <taxon>Rhabditidae</taxon>
        <taxon>Peloderinae</taxon>
        <taxon>Caenorhabditis</taxon>
    </lineage>
</organism>
<keyword evidence="2" id="KW-1185">Reference proteome</keyword>
<evidence type="ECO:0000313" key="2">
    <source>
        <dbReference type="Proteomes" id="UP000008281"/>
    </source>
</evidence>
<dbReference type="PANTHER" id="PTHR22718">
    <property type="entry name" value="SERPENTINE RECEPTOR, CLASS X"/>
    <property type="match status" value="1"/>
</dbReference>
<dbReference type="SUPFAM" id="SSF81321">
    <property type="entry name" value="Family A G protein-coupled receptor-like"/>
    <property type="match status" value="1"/>
</dbReference>
<dbReference type="HOGENOM" id="CLU_068967_0_0_1"/>
<gene>
    <name evidence="1" type="ORF">CRE_18561</name>
</gene>
<dbReference type="OrthoDB" id="5871355at2759"/>
<dbReference type="PANTHER" id="PTHR22718:SF36">
    <property type="entry name" value="G_PROTEIN_RECEP_F1_2 DOMAIN-CONTAINING PROTEIN-RELATED"/>
    <property type="match status" value="1"/>
</dbReference>
<dbReference type="eggNOG" id="ENOG502THE6">
    <property type="taxonomic scope" value="Eukaryota"/>
</dbReference>